<organism evidence="4 5">
    <name type="scientific">Zygosaccharomyces bailii (strain CLIB 213 / ATCC 58445 / CBS 680 / BCRC 21525 / NBRC 1098 / NCYC 1416 / NRRL Y-2227)</name>
    <dbReference type="NCBI Taxonomy" id="1333698"/>
    <lineage>
        <taxon>Eukaryota</taxon>
        <taxon>Fungi</taxon>
        <taxon>Dikarya</taxon>
        <taxon>Ascomycota</taxon>
        <taxon>Saccharomycotina</taxon>
        <taxon>Saccharomycetes</taxon>
        <taxon>Saccharomycetales</taxon>
        <taxon>Saccharomycetaceae</taxon>
        <taxon>Zygosaccharomyces</taxon>
    </lineage>
</organism>
<dbReference type="SUPFAM" id="SSF51197">
    <property type="entry name" value="Clavaminate synthase-like"/>
    <property type="match status" value="1"/>
</dbReference>
<dbReference type="Pfam" id="PF13621">
    <property type="entry name" value="Cupin_8"/>
    <property type="match status" value="1"/>
</dbReference>
<proteinExistence type="predicted"/>
<feature type="region of interest" description="Disordered" evidence="2">
    <location>
        <begin position="144"/>
        <end position="176"/>
    </location>
</feature>
<feature type="coiled-coil region" evidence="1">
    <location>
        <begin position="178"/>
        <end position="205"/>
    </location>
</feature>
<dbReference type="PROSITE" id="PS51184">
    <property type="entry name" value="JMJC"/>
    <property type="match status" value="1"/>
</dbReference>
<sequence length="515" mass="58373">MKRNNVTCSPRQNKKIAELDRKVTSQYQGYIPEAKKTYIDTVQLPKSAQEIQDFFEQYIVARRPCKINGVPSQGSGFPPFPVKELKPKSIAGFLPPDEILTVETKVDGGFGSGAKRVKMTFGQFMDKLMEGKERGLYLTTQYYEDDPNASQDTDEEERDQVLSDGDTDGGDSITFHDLHDDFDELQEANQDEDEQEDELEYEMRLRELYQPPLTNLVETLPERPEFLKCLIPQQINLWIGSSSGAAGEDEEWLKNFDARDPRLGLGRNTPGGGVSSGLHHDHADNLYIPVAGRKRFTLFAPSDAAKMYTVGNIRHVYPSGVIDYVSDDRAPLWRHLRDDGAIVAEVYKFLLEKNEDESGGVLDAEQKTRYEKVIDLDRRKQEQDQIATPAGLDPPSFSTVPPAVMHLDKVRDVKLRESIARASESKWPLFHDANRIVAELKPGDMLYLPTGWFHEVTSFGDNDPDAGGVHVAVNYWFTPPTGNTLNNVYDRQDRYWPRDYEVTKRALECARTASE</sequence>
<name>A0A8J2T878_ZYGB2</name>
<accession>A0A8J2T878</accession>
<dbReference type="PROSITE" id="PS00018">
    <property type="entry name" value="EF_HAND_1"/>
    <property type="match status" value="1"/>
</dbReference>
<evidence type="ECO:0000256" key="1">
    <source>
        <dbReference type="SAM" id="Coils"/>
    </source>
</evidence>
<feature type="domain" description="JmjC" evidence="3">
    <location>
        <begin position="209"/>
        <end position="492"/>
    </location>
</feature>
<keyword evidence="5" id="KW-1185">Reference proteome</keyword>
<dbReference type="InterPro" id="IPR018247">
    <property type="entry name" value="EF_Hand_1_Ca_BS"/>
</dbReference>
<dbReference type="InterPro" id="IPR003347">
    <property type="entry name" value="JmjC_dom"/>
</dbReference>
<protein>
    <submittedName>
        <fullName evidence="4">ZYBA0S07-05314g1_1</fullName>
    </submittedName>
</protein>
<dbReference type="InterPro" id="IPR014710">
    <property type="entry name" value="RmlC-like_jellyroll"/>
</dbReference>
<dbReference type="Proteomes" id="UP000019375">
    <property type="component" value="Unassembled WGS sequence"/>
</dbReference>
<dbReference type="OrthoDB" id="415358at2759"/>
<dbReference type="AlphaFoldDB" id="A0A8J2T878"/>
<reference evidence="5" key="1">
    <citation type="journal article" date="2013" name="Genome Announc.">
        <title>Genome sequence of the food spoilage yeast Zygosaccharomyces bailii CLIB 213(T).</title>
        <authorList>
            <person name="Galeote V."/>
            <person name="Bigey F."/>
            <person name="Devillers H."/>
            <person name="Neuveglise C."/>
            <person name="Dequin S."/>
        </authorList>
    </citation>
    <scope>NUCLEOTIDE SEQUENCE [LARGE SCALE GENOMIC DNA]</scope>
    <source>
        <strain evidence="5">CLIB 213 / ATCC 58445 / CBS 680 / CCRC 21525 / NBRC 1098 / NCYC 1416 / NRRL Y-2227</strain>
    </source>
</reference>
<feature type="compositionally biased region" description="Acidic residues" evidence="2">
    <location>
        <begin position="144"/>
        <end position="158"/>
    </location>
</feature>
<dbReference type="PANTHER" id="PTHR12461">
    <property type="entry name" value="HYPOXIA-INDUCIBLE FACTOR 1 ALPHA INHIBITOR-RELATED"/>
    <property type="match status" value="1"/>
</dbReference>
<dbReference type="Gene3D" id="2.60.120.10">
    <property type="entry name" value="Jelly Rolls"/>
    <property type="match status" value="1"/>
</dbReference>
<evidence type="ECO:0000259" key="3">
    <source>
        <dbReference type="PROSITE" id="PS51184"/>
    </source>
</evidence>
<gene>
    <name evidence="4" type="ORF">BN860_05314g</name>
</gene>
<dbReference type="PANTHER" id="PTHR12461:SF100">
    <property type="entry name" value="JMJC DOMAIN-CONTAINING PROTEIN 4"/>
    <property type="match status" value="1"/>
</dbReference>
<evidence type="ECO:0000256" key="2">
    <source>
        <dbReference type="SAM" id="MobiDB-lite"/>
    </source>
</evidence>
<dbReference type="InterPro" id="IPR041667">
    <property type="entry name" value="Cupin_8"/>
</dbReference>
<evidence type="ECO:0000313" key="5">
    <source>
        <dbReference type="Proteomes" id="UP000019375"/>
    </source>
</evidence>
<dbReference type="EMBL" id="HG316460">
    <property type="protein sequence ID" value="CDF90622.1"/>
    <property type="molecule type" value="Genomic_DNA"/>
</dbReference>
<keyword evidence="1" id="KW-0175">Coiled coil</keyword>
<dbReference type="Gene3D" id="2.60.120.650">
    <property type="entry name" value="Cupin"/>
    <property type="match status" value="1"/>
</dbReference>
<evidence type="ECO:0000313" key="4">
    <source>
        <dbReference type="EMBL" id="CDF90622.1"/>
    </source>
</evidence>